<proteinExistence type="predicted"/>
<dbReference type="KEGG" id="bvz:BRAD3257_1840"/>
<organism evidence="1 2">
    <name type="scientific">Bradyrhizobium vignae</name>
    <dbReference type="NCBI Taxonomy" id="1549949"/>
    <lineage>
        <taxon>Bacteria</taxon>
        <taxon>Pseudomonadati</taxon>
        <taxon>Pseudomonadota</taxon>
        <taxon>Alphaproteobacteria</taxon>
        <taxon>Hyphomicrobiales</taxon>
        <taxon>Nitrobacteraceae</taxon>
        <taxon>Bradyrhizobium</taxon>
    </lineage>
</organism>
<reference evidence="1 2" key="1">
    <citation type="submission" date="2018-03" db="EMBL/GenBank/DDBJ databases">
        <authorList>
            <person name="Gully D."/>
        </authorList>
    </citation>
    <scope>NUCLEOTIDE SEQUENCE [LARGE SCALE GENOMIC DNA]</scope>
    <source>
        <strain evidence="1">ORS3257</strain>
    </source>
</reference>
<name>A0A2U3PUX8_9BRAD</name>
<protein>
    <submittedName>
        <fullName evidence="1">Uncharacterized protein</fullName>
    </submittedName>
</protein>
<dbReference type="EMBL" id="LS398110">
    <property type="protein sequence ID" value="SPP92952.1"/>
    <property type="molecule type" value="Genomic_DNA"/>
</dbReference>
<sequence length="186" mass="20588">MRLAIVLRRATLLPLRHLSCSFYGSTDAGIGSASAEIPTHRIGDLSLGGLGRLRQKCGCCHHLSGLTVAALRYLMVDPGLLNDVRVRRRSEALDRCDVAANFSRGDRARAHRRTVDMNRACATKACAATVLRPQDAKLVPEHPKERHFRFDVQIMFLTVDGQLHCECSCDKKRRRDLSAPSGIAID</sequence>
<gene>
    <name evidence="1" type="ORF">BRAD3257_1840</name>
</gene>
<accession>A0A2U3PUX8</accession>
<evidence type="ECO:0000313" key="1">
    <source>
        <dbReference type="EMBL" id="SPP92952.1"/>
    </source>
</evidence>
<dbReference type="Proteomes" id="UP000246085">
    <property type="component" value="Chromosome BRAD3257"/>
</dbReference>
<dbReference type="AlphaFoldDB" id="A0A2U3PUX8"/>
<evidence type="ECO:0000313" key="2">
    <source>
        <dbReference type="Proteomes" id="UP000246085"/>
    </source>
</evidence>